<dbReference type="InterPro" id="IPR050659">
    <property type="entry name" value="Peptidase_M24B"/>
</dbReference>
<keyword evidence="2" id="KW-0645">Protease</keyword>
<dbReference type="Pfam" id="PF00557">
    <property type="entry name" value="Peptidase_M24"/>
    <property type="match status" value="1"/>
</dbReference>
<evidence type="ECO:0000259" key="1">
    <source>
        <dbReference type="Pfam" id="PF00557"/>
    </source>
</evidence>
<dbReference type="Proteomes" id="UP000660611">
    <property type="component" value="Unassembled WGS sequence"/>
</dbReference>
<dbReference type="AlphaFoldDB" id="A0A919Q0P2"/>
<dbReference type="GO" id="GO:0004177">
    <property type="term" value="F:aminopeptidase activity"/>
    <property type="evidence" value="ECO:0007669"/>
    <property type="project" value="UniProtKB-KW"/>
</dbReference>
<reference evidence="2" key="1">
    <citation type="submission" date="2021-01" db="EMBL/GenBank/DDBJ databases">
        <title>Whole genome shotgun sequence of Dactylosporangium siamense NBRC 106093.</title>
        <authorList>
            <person name="Komaki H."/>
            <person name="Tamura T."/>
        </authorList>
    </citation>
    <scope>NUCLEOTIDE SEQUENCE</scope>
    <source>
        <strain evidence="2">NBRC 106093</strain>
    </source>
</reference>
<protein>
    <submittedName>
        <fullName evidence="2">Aminopeptidase</fullName>
    </submittedName>
</protein>
<proteinExistence type="predicted"/>
<dbReference type="PANTHER" id="PTHR46112:SF3">
    <property type="entry name" value="AMINOPEPTIDASE YPDF"/>
    <property type="match status" value="1"/>
</dbReference>
<dbReference type="CDD" id="cd01066">
    <property type="entry name" value="APP_MetAP"/>
    <property type="match status" value="1"/>
</dbReference>
<keyword evidence="2" id="KW-0378">Hydrolase</keyword>
<sequence length="238" mass="26825">MGEVEVDAESERAARLLAAEVTAMELFAEVERRGLIAAGRRDRQISDEIRDLAGSMFGVQKYWHKRIVRSGPHTLQPYKENPPDRVIEADDIVFADFGPIFDGWEADFGRTFVIGDDPVKHRLNADLATIFAAGQQHFLERPDITGEQLFAHVQRLVADAGWEIGIPHTGHTLGEFPHERIEGDKVTYYITPGSDQPLRRADAAGHACHWILELHLVDREHGFGGFYEQLLDLQHQPS</sequence>
<comment type="caution">
    <text evidence="2">The sequence shown here is derived from an EMBL/GenBank/DDBJ whole genome shotgun (WGS) entry which is preliminary data.</text>
</comment>
<dbReference type="PANTHER" id="PTHR46112">
    <property type="entry name" value="AMINOPEPTIDASE"/>
    <property type="match status" value="1"/>
</dbReference>
<feature type="domain" description="Peptidase M24" evidence="1">
    <location>
        <begin position="23"/>
        <end position="184"/>
    </location>
</feature>
<keyword evidence="3" id="KW-1185">Reference proteome</keyword>
<evidence type="ECO:0000313" key="3">
    <source>
        <dbReference type="Proteomes" id="UP000660611"/>
    </source>
</evidence>
<organism evidence="2 3">
    <name type="scientific">Dactylosporangium siamense</name>
    <dbReference type="NCBI Taxonomy" id="685454"/>
    <lineage>
        <taxon>Bacteria</taxon>
        <taxon>Bacillati</taxon>
        <taxon>Actinomycetota</taxon>
        <taxon>Actinomycetes</taxon>
        <taxon>Micromonosporales</taxon>
        <taxon>Micromonosporaceae</taxon>
        <taxon>Dactylosporangium</taxon>
    </lineage>
</organism>
<dbReference type="RefSeq" id="WP_203853790.1">
    <property type="nucleotide sequence ID" value="NZ_BAAAVW010000038.1"/>
</dbReference>
<gene>
    <name evidence="2" type="ORF">Dsi01nite_102340</name>
</gene>
<evidence type="ECO:0000313" key="2">
    <source>
        <dbReference type="EMBL" id="GIG52193.1"/>
    </source>
</evidence>
<dbReference type="Gene3D" id="3.90.230.10">
    <property type="entry name" value="Creatinase/methionine aminopeptidase superfamily"/>
    <property type="match status" value="1"/>
</dbReference>
<dbReference type="SUPFAM" id="SSF55920">
    <property type="entry name" value="Creatinase/aminopeptidase"/>
    <property type="match status" value="1"/>
</dbReference>
<name>A0A919Q0P2_9ACTN</name>
<keyword evidence="2" id="KW-0031">Aminopeptidase</keyword>
<dbReference type="EMBL" id="BONQ01000172">
    <property type="protein sequence ID" value="GIG52193.1"/>
    <property type="molecule type" value="Genomic_DNA"/>
</dbReference>
<dbReference type="InterPro" id="IPR036005">
    <property type="entry name" value="Creatinase/aminopeptidase-like"/>
</dbReference>
<accession>A0A919Q0P2</accession>
<dbReference type="InterPro" id="IPR000994">
    <property type="entry name" value="Pept_M24"/>
</dbReference>